<dbReference type="Pfam" id="PF07734">
    <property type="entry name" value="FBA_1"/>
    <property type="match status" value="1"/>
</dbReference>
<dbReference type="EMBL" id="BMAC01001261">
    <property type="protein sequence ID" value="GFQ06565.1"/>
    <property type="molecule type" value="Genomic_DNA"/>
</dbReference>
<evidence type="ECO:0000259" key="1">
    <source>
        <dbReference type="Pfam" id="PF07734"/>
    </source>
</evidence>
<organism evidence="2 3">
    <name type="scientific">Phtheirospermum japonicum</name>
    <dbReference type="NCBI Taxonomy" id="374723"/>
    <lineage>
        <taxon>Eukaryota</taxon>
        <taxon>Viridiplantae</taxon>
        <taxon>Streptophyta</taxon>
        <taxon>Embryophyta</taxon>
        <taxon>Tracheophyta</taxon>
        <taxon>Spermatophyta</taxon>
        <taxon>Magnoliopsida</taxon>
        <taxon>eudicotyledons</taxon>
        <taxon>Gunneridae</taxon>
        <taxon>Pentapetalae</taxon>
        <taxon>asterids</taxon>
        <taxon>lamiids</taxon>
        <taxon>Lamiales</taxon>
        <taxon>Orobanchaceae</taxon>
        <taxon>Orobanchaceae incertae sedis</taxon>
        <taxon>Phtheirospermum</taxon>
    </lineage>
</organism>
<evidence type="ECO:0000313" key="2">
    <source>
        <dbReference type="EMBL" id="GFQ06565.1"/>
    </source>
</evidence>
<dbReference type="InterPro" id="IPR055290">
    <property type="entry name" value="At3g26010-like"/>
</dbReference>
<evidence type="ECO:0000313" key="3">
    <source>
        <dbReference type="Proteomes" id="UP000653305"/>
    </source>
</evidence>
<comment type="caution">
    <text evidence="2">The sequence shown here is derived from an EMBL/GenBank/DDBJ whole genome shotgun (WGS) entry which is preliminary data.</text>
</comment>
<dbReference type="PANTHER" id="PTHR35546">
    <property type="entry name" value="F-BOX PROTEIN INTERACTION DOMAIN PROTEIN-RELATED"/>
    <property type="match status" value="1"/>
</dbReference>
<dbReference type="OrthoDB" id="1916346at2759"/>
<proteinExistence type="predicted"/>
<dbReference type="NCBIfam" id="TIGR01640">
    <property type="entry name" value="F_box_assoc_1"/>
    <property type="match status" value="1"/>
</dbReference>
<dbReference type="InterPro" id="IPR017451">
    <property type="entry name" value="F-box-assoc_interact_dom"/>
</dbReference>
<keyword evidence="3" id="KW-1185">Reference proteome</keyword>
<feature type="domain" description="F-box associated beta-propeller type 1" evidence="1">
    <location>
        <begin position="90"/>
        <end position="230"/>
    </location>
</feature>
<dbReference type="InterPro" id="IPR006527">
    <property type="entry name" value="F-box-assoc_dom_typ1"/>
</dbReference>
<protein>
    <submittedName>
        <fullName evidence="2">F-box protein at5g07610</fullName>
    </submittedName>
</protein>
<dbReference type="AlphaFoldDB" id="A0A830DDJ3"/>
<name>A0A830DDJ3_9LAMI</name>
<accession>A0A830DDJ3</accession>
<dbReference type="PANTHER" id="PTHR35546:SF25">
    <property type="entry name" value="F-BOX DOMAIN-CONTAINING PROTEIN"/>
    <property type="match status" value="1"/>
</dbReference>
<reference evidence="2" key="1">
    <citation type="submission" date="2020-07" db="EMBL/GenBank/DDBJ databases">
        <title>Ethylene signaling mediates host invasion by parasitic plants.</title>
        <authorList>
            <person name="Yoshida S."/>
        </authorList>
    </citation>
    <scope>NUCLEOTIDE SEQUENCE</scope>
    <source>
        <strain evidence="2">Okayama</strain>
    </source>
</reference>
<gene>
    <name evidence="2" type="ORF">PHJA_002800500</name>
</gene>
<dbReference type="Proteomes" id="UP000653305">
    <property type="component" value="Unassembled WGS sequence"/>
</dbReference>
<sequence>MDIKDAVKENVLPFLSAKILTKFRSVSTQWDHWIQTPFLAHLQTHTFQDISGFFYQRGDTSPMFLNLDPAAYGVPMPPLGFLPGPVDLIGSCHGLLLCQARAGNNPYFICNPATKNWKQLPKPEYYHGPNSAHVLAFEPYVHNIEGHYQLVCAVPLIGQPIVCFEIYSSETGSWHCSDAICAELGEDFWAAGPGFYMKGTAYWVTSKMQVLAYDLKNEVYGIILLPTESSPGGVLAQIGDELCYISISNTSDDNYVIRINHGYDLRLRQGIDLQLEGVPAGIKGTYRVLACVGGDKLMILVGSVVYSYGLSDEKVEVVSNGGGVVGSPDIAKIVPYVNSLVRVV</sequence>